<dbReference type="PANTHER" id="PTHR34990:SF1">
    <property type="entry name" value="UDP-2,3-DIACYLGLUCOSAMINE HYDROLASE"/>
    <property type="match status" value="1"/>
</dbReference>
<feature type="binding site" evidence="10">
    <location>
        <position position="60"/>
    </location>
    <ligand>
        <name>Mn(2+)</name>
        <dbReference type="ChEBI" id="CHEBI:29035"/>
        <label>1</label>
    </ligand>
</feature>
<evidence type="ECO:0000256" key="4">
    <source>
        <dbReference type="ARBA" id="ARBA00022556"/>
    </source>
</evidence>
<comment type="similarity">
    <text evidence="10">Belongs to the LpxH family.</text>
</comment>
<dbReference type="Proteomes" id="UP000054698">
    <property type="component" value="Unassembled WGS sequence"/>
</dbReference>
<dbReference type="AlphaFoldDB" id="A0A0W0TIJ6"/>
<evidence type="ECO:0000256" key="3">
    <source>
        <dbReference type="ARBA" id="ARBA00022519"/>
    </source>
</evidence>
<dbReference type="GO" id="GO:0030145">
    <property type="term" value="F:manganese ion binding"/>
    <property type="evidence" value="ECO:0007669"/>
    <property type="project" value="UniProtKB-UniRule"/>
</dbReference>
<dbReference type="GO" id="GO:0009245">
    <property type="term" value="P:lipid A biosynthetic process"/>
    <property type="evidence" value="ECO:0007669"/>
    <property type="project" value="UniProtKB-UniRule"/>
</dbReference>
<feature type="binding site" evidence="10">
    <location>
        <position position="216"/>
    </location>
    <ligand>
        <name>substrate</name>
    </ligand>
</feature>
<dbReference type="HAMAP" id="MF_00575">
    <property type="entry name" value="LpxH"/>
    <property type="match status" value="1"/>
</dbReference>
<dbReference type="PATRIC" id="fig|453.4.peg.3369"/>
<feature type="binding site" evidence="10">
    <location>
        <position position="91"/>
    </location>
    <ligand>
        <name>Mn(2+)</name>
        <dbReference type="ChEBI" id="CHEBI:29035"/>
        <label>2</label>
    </ligand>
</feature>
<keyword evidence="5 10" id="KW-0479">Metal-binding</keyword>
<feature type="binding site" evidence="10">
    <location>
        <begin position="129"/>
        <end position="130"/>
    </location>
    <ligand>
        <name>substrate</name>
    </ligand>
</feature>
<dbReference type="GO" id="GO:0008758">
    <property type="term" value="F:UDP-2,3-diacylglucosamine hydrolase activity"/>
    <property type="evidence" value="ECO:0007669"/>
    <property type="project" value="UniProtKB-UniRule"/>
</dbReference>
<dbReference type="STRING" id="453.Lfee_3088"/>
<feature type="binding site" evidence="10">
    <location>
        <position position="244"/>
    </location>
    <ligand>
        <name>Mn(2+)</name>
        <dbReference type="ChEBI" id="CHEBI:29035"/>
        <label>2</label>
    </ligand>
</feature>
<feature type="binding site" evidence="10">
    <location>
        <position position="129"/>
    </location>
    <ligand>
        <name>Mn(2+)</name>
        <dbReference type="ChEBI" id="CHEBI:29035"/>
        <label>2</label>
    </ligand>
</feature>
<comment type="caution">
    <text evidence="12">The sequence shown here is derived from an EMBL/GenBank/DDBJ whole genome shotgun (WGS) entry which is preliminary data.</text>
</comment>
<dbReference type="Pfam" id="PF00149">
    <property type="entry name" value="Metallophos"/>
    <property type="match status" value="1"/>
</dbReference>
<dbReference type="SUPFAM" id="SSF56300">
    <property type="entry name" value="Metallo-dependent phosphatases"/>
    <property type="match status" value="1"/>
</dbReference>
<gene>
    <name evidence="10 12" type="primary">lpxH</name>
    <name evidence="12" type="ORF">Lfee_3088</name>
</gene>
<evidence type="ECO:0000256" key="1">
    <source>
        <dbReference type="ARBA" id="ARBA00022475"/>
    </source>
</evidence>
<dbReference type="EMBL" id="LNYB01000085">
    <property type="protein sequence ID" value="KTC95423.1"/>
    <property type="molecule type" value="Genomic_DNA"/>
</dbReference>
<comment type="catalytic activity">
    <reaction evidence="10">
        <text>UDP-2-N,3-O-bis[(3R)-3-hydroxytetradecanoyl]-alpha-D-glucosamine + H2O = 2-N,3-O-bis[(3R)-3-hydroxytetradecanoyl]-alpha-D-glucosaminyl 1-phosphate + UMP + 2 H(+)</text>
        <dbReference type="Rhea" id="RHEA:25213"/>
        <dbReference type="ChEBI" id="CHEBI:15377"/>
        <dbReference type="ChEBI" id="CHEBI:15378"/>
        <dbReference type="ChEBI" id="CHEBI:57865"/>
        <dbReference type="ChEBI" id="CHEBI:57957"/>
        <dbReference type="ChEBI" id="CHEBI:78847"/>
        <dbReference type="EC" id="3.6.1.54"/>
    </reaction>
</comment>
<keyword evidence="2 10" id="KW-0444">Lipid biosynthesis</keyword>
<dbReference type="UniPathway" id="UPA00359">
    <property type="reaction ID" value="UER00480"/>
</dbReference>
<sequence length="299" mass="35084">MIERMLPFSQFNQNVLNLDNSGIIYSSTQHMRSIEELSIMTTTTKMPDDRLAAVFISDLHLHPEEPLITARFNRFIEWAAQNTKTVYILGDFFHAWAGDDSIDSWSESIAKRLRWLSQQQVAIYFMHGNRDFLLGKAFADLAGIIILPEPAIIRLGDKRILLVHGDRYCTNDKGHQWLRRLTRNRWFSHFFLRLPYKVRAQLVSKIRQHSQTNRSKPYSKMDVVASDMIEHLQKYKVATLIHGHTHKPGLINHCYNEIMYNQYVLSDWDDNPRLLCYHESIGIFFNQLELIEVSRYANS</sequence>
<organism evidence="12 13">
    <name type="scientific">Legionella feeleii</name>
    <dbReference type="NCBI Taxonomy" id="453"/>
    <lineage>
        <taxon>Bacteria</taxon>
        <taxon>Pseudomonadati</taxon>
        <taxon>Pseudomonadota</taxon>
        <taxon>Gammaproteobacteria</taxon>
        <taxon>Legionellales</taxon>
        <taxon>Legionellaceae</taxon>
        <taxon>Legionella</taxon>
    </lineage>
</organism>
<comment type="pathway">
    <text evidence="10">Glycolipid biosynthesis; lipid IV(A) biosynthesis; lipid IV(A) from (3R)-3-hydroxytetradecanoyl-[acyl-carrier-protein] and UDP-N-acetyl-alpha-D-glucosamine: step 4/6.</text>
</comment>
<evidence type="ECO:0000256" key="2">
    <source>
        <dbReference type="ARBA" id="ARBA00022516"/>
    </source>
</evidence>
<keyword evidence="6 10" id="KW-0378">Hydrolase</keyword>
<feature type="binding site" evidence="10">
    <location>
        <position position="213"/>
    </location>
    <ligand>
        <name>substrate</name>
    </ligand>
</feature>
<dbReference type="NCBIfam" id="NF003743">
    <property type="entry name" value="PRK05340.1"/>
    <property type="match status" value="1"/>
</dbReference>
<evidence type="ECO:0000256" key="8">
    <source>
        <dbReference type="ARBA" id="ARBA00023136"/>
    </source>
</evidence>
<comment type="subcellular location">
    <subcellularLocation>
        <location evidence="10">Cell inner membrane</location>
        <topology evidence="10">Peripheral membrane protein</topology>
        <orientation evidence="10">Cytoplasmic side</orientation>
    </subcellularLocation>
</comment>
<keyword evidence="4 10" id="KW-0441">Lipid A biosynthesis</keyword>
<feature type="binding site" evidence="10">
    <location>
        <position position="91"/>
    </location>
    <ligand>
        <name>Mn(2+)</name>
        <dbReference type="ChEBI" id="CHEBI:29035"/>
        <label>1</label>
    </ligand>
</feature>
<dbReference type="InterPro" id="IPR004843">
    <property type="entry name" value="Calcineurin-like_PHP"/>
</dbReference>
<feature type="binding site" evidence="10">
    <location>
        <position position="172"/>
    </location>
    <ligand>
        <name>substrate</name>
    </ligand>
</feature>
<evidence type="ECO:0000256" key="5">
    <source>
        <dbReference type="ARBA" id="ARBA00022723"/>
    </source>
</evidence>
<keyword evidence="8 10" id="KW-0472">Membrane</keyword>
<evidence type="ECO:0000313" key="13">
    <source>
        <dbReference type="Proteomes" id="UP000054698"/>
    </source>
</evidence>
<feature type="binding site" evidence="10">
    <location>
        <position position="244"/>
    </location>
    <ligand>
        <name>substrate</name>
    </ligand>
</feature>
<feature type="binding site" evidence="10">
    <location>
        <position position="58"/>
    </location>
    <ligand>
        <name>Mn(2+)</name>
        <dbReference type="ChEBI" id="CHEBI:29035"/>
        <label>1</label>
    </ligand>
</feature>
<dbReference type="Gene3D" id="3.60.21.10">
    <property type="match status" value="1"/>
</dbReference>
<keyword evidence="7 10" id="KW-0443">Lipid metabolism</keyword>
<evidence type="ECO:0000256" key="10">
    <source>
        <dbReference type="HAMAP-Rule" id="MF_00575"/>
    </source>
</evidence>
<name>A0A0W0TIJ6_9GAMM</name>
<keyword evidence="3 10" id="KW-0997">Cell inner membrane</keyword>
<keyword evidence="13" id="KW-1185">Reference proteome</keyword>
<dbReference type="InterPro" id="IPR029052">
    <property type="entry name" value="Metallo-depent_PP-like"/>
</dbReference>
<dbReference type="InterPro" id="IPR043461">
    <property type="entry name" value="LpxH-like"/>
</dbReference>
<accession>A0A0W0TIJ6</accession>
<evidence type="ECO:0000256" key="6">
    <source>
        <dbReference type="ARBA" id="ARBA00022801"/>
    </source>
</evidence>
<dbReference type="EC" id="3.6.1.54" evidence="10"/>
<dbReference type="InterPro" id="IPR010138">
    <property type="entry name" value="UDP-diacylglucosamine_Hdrlase"/>
</dbReference>
<evidence type="ECO:0000259" key="11">
    <source>
        <dbReference type="Pfam" id="PF00149"/>
    </source>
</evidence>
<evidence type="ECO:0000256" key="7">
    <source>
        <dbReference type="ARBA" id="ARBA00023098"/>
    </source>
</evidence>
<proteinExistence type="inferred from homology"/>
<dbReference type="CDD" id="cd07398">
    <property type="entry name" value="MPP_YbbF-LpxH"/>
    <property type="match status" value="1"/>
</dbReference>
<feature type="domain" description="Calcineurin-like phosphoesterase" evidence="11">
    <location>
        <begin position="54"/>
        <end position="248"/>
    </location>
</feature>
<dbReference type="GO" id="GO:0005737">
    <property type="term" value="C:cytoplasm"/>
    <property type="evidence" value="ECO:0007669"/>
    <property type="project" value="InterPro"/>
</dbReference>
<evidence type="ECO:0000256" key="9">
    <source>
        <dbReference type="ARBA" id="ARBA00023211"/>
    </source>
</evidence>
<feature type="binding site" evidence="10">
    <location>
        <position position="164"/>
    </location>
    <ligand>
        <name>Mn(2+)</name>
        <dbReference type="ChEBI" id="CHEBI:29035"/>
        <label>2</label>
    </ligand>
</feature>
<feature type="binding site" evidence="10">
    <location>
        <position position="210"/>
    </location>
    <ligand>
        <name>substrate</name>
    </ligand>
</feature>
<comment type="cofactor">
    <cofactor evidence="10">
        <name>Mn(2+)</name>
        <dbReference type="ChEBI" id="CHEBI:29035"/>
    </cofactor>
    <text evidence="10">Binds 2 Mn(2+) ions per subunit in a binuclear metal center.</text>
</comment>
<feature type="binding site" evidence="10">
    <location>
        <position position="246"/>
    </location>
    <ligand>
        <name>Mn(2+)</name>
        <dbReference type="ChEBI" id="CHEBI:29035"/>
        <label>1</label>
    </ligand>
</feature>
<keyword evidence="1 10" id="KW-1003">Cell membrane</keyword>
<keyword evidence="9 10" id="KW-0464">Manganese</keyword>
<reference evidence="12 13" key="1">
    <citation type="submission" date="2015-11" db="EMBL/GenBank/DDBJ databases">
        <title>Genomic analysis of 38 Legionella species identifies large and diverse effector repertoires.</title>
        <authorList>
            <person name="Burstein D."/>
            <person name="Amaro F."/>
            <person name="Zusman T."/>
            <person name="Lifshitz Z."/>
            <person name="Cohen O."/>
            <person name="Gilbert J.A."/>
            <person name="Pupko T."/>
            <person name="Shuman H.A."/>
            <person name="Segal G."/>
        </authorList>
    </citation>
    <scope>NUCLEOTIDE SEQUENCE [LARGE SCALE GENOMIC DNA]</scope>
    <source>
        <strain evidence="12 13">WO-44C</strain>
    </source>
</reference>
<protein>
    <recommendedName>
        <fullName evidence="10">UDP-2,3-diacylglucosamine hydrolase</fullName>
        <ecNumber evidence="10">3.6.1.54</ecNumber>
    </recommendedName>
    <alternativeName>
        <fullName evidence="10">UDP-2,3-diacylglucosamine diphosphatase</fullName>
    </alternativeName>
</protein>
<dbReference type="GO" id="GO:0019897">
    <property type="term" value="C:extrinsic component of plasma membrane"/>
    <property type="evidence" value="ECO:0007669"/>
    <property type="project" value="UniProtKB-UniRule"/>
</dbReference>
<dbReference type="NCBIfam" id="TIGR01854">
    <property type="entry name" value="lipid_A_lpxH"/>
    <property type="match status" value="1"/>
</dbReference>
<comment type="function">
    <text evidence="10">Hydrolyzes the pyrophosphate bond of UDP-2,3-diacylglucosamine to yield 2,3-diacylglucosamine 1-phosphate (lipid X) and UMP by catalyzing the attack of water at the alpha-P atom. Involved in the biosynthesis of lipid A, a phosphorylated glycolipid that anchors the lipopolysaccharide to the outer membrane of the cell.</text>
</comment>
<evidence type="ECO:0000313" key="12">
    <source>
        <dbReference type="EMBL" id="KTC95423.1"/>
    </source>
</evidence>
<dbReference type="PANTHER" id="PTHR34990">
    <property type="entry name" value="UDP-2,3-DIACYLGLUCOSAMINE HYDROLASE-RELATED"/>
    <property type="match status" value="1"/>
</dbReference>